<dbReference type="RefSeq" id="XP_021849473.2">
    <property type="nucleotide sequence ID" value="XM_021993781.2"/>
</dbReference>
<gene>
    <name evidence="3" type="primary">LOC110789128</name>
</gene>
<sequence length="195" mass="21707">MWQQVWKIQGSPKLCHFIWRACKGSLAVRERLHVRHVVPDAVCVVCGEANETILHALFECEDPRDIWAHSDFRDLLLAAPSTTFAERFERMAGKVSNMELQTFCTLVWAAWFCRNERIHNGVPLAPSQVAVNFLKLVHDHQEYATSVFEPITGLDAGVGTGGWTCPQGDRVKANTDAHVGVVDVGLGTVVRDNEG</sequence>
<evidence type="ECO:0000313" key="3">
    <source>
        <dbReference type="RefSeq" id="XP_021849473.2"/>
    </source>
</evidence>
<feature type="domain" description="Reverse transcriptase zinc-binding" evidence="1">
    <location>
        <begin position="2"/>
        <end position="67"/>
    </location>
</feature>
<dbReference type="GeneID" id="110789128"/>
<keyword evidence="2" id="KW-1185">Reference proteome</keyword>
<dbReference type="KEGG" id="soe:110789128"/>
<evidence type="ECO:0000313" key="2">
    <source>
        <dbReference type="Proteomes" id="UP000813463"/>
    </source>
</evidence>
<evidence type="ECO:0000259" key="1">
    <source>
        <dbReference type="Pfam" id="PF13966"/>
    </source>
</evidence>
<protein>
    <recommendedName>
        <fullName evidence="1">Reverse transcriptase zinc-binding domain-containing protein</fullName>
    </recommendedName>
</protein>
<reference evidence="3" key="2">
    <citation type="submission" date="2025-08" db="UniProtKB">
        <authorList>
            <consortium name="RefSeq"/>
        </authorList>
    </citation>
    <scope>IDENTIFICATION</scope>
    <source>
        <tissue evidence="3">Leaf</tissue>
    </source>
</reference>
<name>A0A9R0JWT4_SPIOL</name>
<dbReference type="Pfam" id="PF13966">
    <property type="entry name" value="zf-RVT"/>
    <property type="match status" value="1"/>
</dbReference>
<proteinExistence type="predicted"/>
<dbReference type="InterPro" id="IPR026960">
    <property type="entry name" value="RVT-Znf"/>
</dbReference>
<reference evidence="2" key="1">
    <citation type="journal article" date="2021" name="Nat. Commun.">
        <title>Genomic analyses provide insights into spinach domestication and the genetic basis of agronomic traits.</title>
        <authorList>
            <person name="Cai X."/>
            <person name="Sun X."/>
            <person name="Xu C."/>
            <person name="Sun H."/>
            <person name="Wang X."/>
            <person name="Ge C."/>
            <person name="Zhang Z."/>
            <person name="Wang Q."/>
            <person name="Fei Z."/>
            <person name="Jiao C."/>
            <person name="Wang Q."/>
        </authorList>
    </citation>
    <scope>NUCLEOTIDE SEQUENCE [LARGE SCALE GENOMIC DNA]</scope>
    <source>
        <strain evidence="2">cv. Varoflay</strain>
    </source>
</reference>
<dbReference type="Proteomes" id="UP000813463">
    <property type="component" value="Chromosome 2"/>
</dbReference>
<dbReference type="AlphaFoldDB" id="A0A9R0JWT4"/>
<accession>A0A9R0JWT4</accession>
<organism evidence="2 3">
    <name type="scientific">Spinacia oleracea</name>
    <name type="common">Spinach</name>
    <dbReference type="NCBI Taxonomy" id="3562"/>
    <lineage>
        <taxon>Eukaryota</taxon>
        <taxon>Viridiplantae</taxon>
        <taxon>Streptophyta</taxon>
        <taxon>Embryophyta</taxon>
        <taxon>Tracheophyta</taxon>
        <taxon>Spermatophyta</taxon>
        <taxon>Magnoliopsida</taxon>
        <taxon>eudicotyledons</taxon>
        <taxon>Gunneridae</taxon>
        <taxon>Pentapetalae</taxon>
        <taxon>Caryophyllales</taxon>
        <taxon>Chenopodiaceae</taxon>
        <taxon>Chenopodioideae</taxon>
        <taxon>Anserineae</taxon>
        <taxon>Spinacia</taxon>
    </lineage>
</organism>